<evidence type="ECO:0000313" key="9">
    <source>
        <dbReference type="Proteomes" id="UP000184147"/>
    </source>
</evidence>
<dbReference type="InterPro" id="IPR012944">
    <property type="entry name" value="SusD_RagB_dom"/>
</dbReference>
<dbReference type="Pfam" id="PF14322">
    <property type="entry name" value="SusD-like_3"/>
    <property type="match status" value="1"/>
</dbReference>
<evidence type="ECO:0000259" key="7">
    <source>
        <dbReference type="Pfam" id="PF14322"/>
    </source>
</evidence>
<feature type="domain" description="SusD-like N-terminal" evidence="7">
    <location>
        <begin position="45"/>
        <end position="202"/>
    </location>
</feature>
<keyword evidence="3" id="KW-0732">Signal</keyword>
<evidence type="ECO:0000256" key="4">
    <source>
        <dbReference type="ARBA" id="ARBA00023136"/>
    </source>
</evidence>
<dbReference type="Proteomes" id="UP000184147">
    <property type="component" value="Unassembled WGS sequence"/>
</dbReference>
<protein>
    <submittedName>
        <fullName evidence="8">Starch-binding associating with outer membrane</fullName>
    </submittedName>
</protein>
<dbReference type="Gene3D" id="1.25.40.390">
    <property type="match status" value="1"/>
</dbReference>
<evidence type="ECO:0000256" key="3">
    <source>
        <dbReference type="ARBA" id="ARBA00022729"/>
    </source>
</evidence>
<keyword evidence="9" id="KW-1185">Reference proteome</keyword>
<dbReference type="STRING" id="1124188.SAMN05444377_11368"/>
<evidence type="ECO:0000313" key="8">
    <source>
        <dbReference type="EMBL" id="SHF60249.1"/>
    </source>
</evidence>
<feature type="domain" description="RagB/SusD" evidence="6">
    <location>
        <begin position="355"/>
        <end position="538"/>
    </location>
</feature>
<evidence type="ECO:0000259" key="6">
    <source>
        <dbReference type="Pfam" id="PF07980"/>
    </source>
</evidence>
<accession>A0A1M5CZV3</accession>
<name>A0A1M5CZV3_9FLAO</name>
<dbReference type="InterPro" id="IPR033985">
    <property type="entry name" value="SusD-like_N"/>
</dbReference>
<dbReference type="AlphaFoldDB" id="A0A1M5CZV3"/>
<dbReference type="OrthoDB" id="630434at2"/>
<comment type="similarity">
    <text evidence="2">Belongs to the SusD family.</text>
</comment>
<proteinExistence type="inferred from homology"/>
<evidence type="ECO:0000256" key="1">
    <source>
        <dbReference type="ARBA" id="ARBA00004442"/>
    </source>
</evidence>
<organism evidence="8 9">
    <name type="scientific">Flavobacterium fontis</name>
    <dbReference type="NCBI Taxonomy" id="1124188"/>
    <lineage>
        <taxon>Bacteria</taxon>
        <taxon>Pseudomonadati</taxon>
        <taxon>Bacteroidota</taxon>
        <taxon>Flavobacteriia</taxon>
        <taxon>Flavobacteriales</taxon>
        <taxon>Flavobacteriaceae</taxon>
        <taxon>Flavobacterium</taxon>
    </lineage>
</organism>
<dbReference type="PROSITE" id="PS51257">
    <property type="entry name" value="PROKAR_LIPOPROTEIN"/>
    <property type="match status" value="1"/>
</dbReference>
<dbReference type="SUPFAM" id="SSF48452">
    <property type="entry name" value="TPR-like"/>
    <property type="match status" value="1"/>
</dbReference>
<keyword evidence="4" id="KW-0472">Membrane</keyword>
<reference evidence="8 9" key="1">
    <citation type="submission" date="2016-11" db="EMBL/GenBank/DDBJ databases">
        <authorList>
            <person name="Jaros S."/>
            <person name="Januszkiewicz K."/>
            <person name="Wedrychowicz H."/>
        </authorList>
    </citation>
    <scope>NUCLEOTIDE SEQUENCE [LARGE SCALE GENOMIC DNA]</scope>
    <source>
        <strain evidence="8 9">DSM 25660</strain>
    </source>
</reference>
<sequence>MKKVFLLLSACAGTLFVSCDDSLIEPFAPGALTETVAIQTSNDLQGLMNSTYANLYNREDAVFTSVFTDEAGIGFANGGQGITEEYVFFLNSTSAAPNAVWNSMYFALSRANRVITFADRITPVDAADTERIQRIKAEALVVRAFCHLKLMSYFSTDLKNDGALAAILADRIIPSTETNLQRTTNGVFYQSIHSDLDAALTIFNTLTTNPYTGIVRTYYASDVLAKALKARAYAYKGDYTNAETWADNVISTSGITLANTTQYTQIFWTDNEPANVEVIWRLKRTPAQNGQGVNMHNGWCSVRPNAAGSPFYEVGRSLFNIMNPTNIPSATSPANGGWPLTGAIKDVRFRTLVAPSSVVASDWNTNADYINADKLIIHKYGGVGTGTSTFASTAANGNSNDYKLVRLSEMYFIKAEARANANDLTGAATALEAVLDARNAVNMPAPVFANATQAWAEILNQRRLEFCFEGYRYIDLKRLASLANFTALDRHPVDYSSSTTNYPGANPSNLPMNSYKFTFPIPISETNANTAITQNPGY</sequence>
<dbReference type="GO" id="GO:0009279">
    <property type="term" value="C:cell outer membrane"/>
    <property type="evidence" value="ECO:0007669"/>
    <property type="project" value="UniProtKB-SubCell"/>
</dbReference>
<dbReference type="Pfam" id="PF07980">
    <property type="entry name" value="SusD_RagB"/>
    <property type="match status" value="1"/>
</dbReference>
<dbReference type="InterPro" id="IPR011990">
    <property type="entry name" value="TPR-like_helical_dom_sf"/>
</dbReference>
<dbReference type="EMBL" id="FQVQ01000013">
    <property type="protein sequence ID" value="SHF60249.1"/>
    <property type="molecule type" value="Genomic_DNA"/>
</dbReference>
<evidence type="ECO:0000256" key="2">
    <source>
        <dbReference type="ARBA" id="ARBA00006275"/>
    </source>
</evidence>
<gene>
    <name evidence="8" type="ORF">SAMN05444377_11368</name>
</gene>
<comment type="subcellular location">
    <subcellularLocation>
        <location evidence="1">Cell outer membrane</location>
    </subcellularLocation>
</comment>
<dbReference type="RefSeq" id="WP_159433950.1">
    <property type="nucleotide sequence ID" value="NZ_FQVQ01000013.1"/>
</dbReference>
<evidence type="ECO:0000256" key="5">
    <source>
        <dbReference type="ARBA" id="ARBA00023237"/>
    </source>
</evidence>
<keyword evidence="5" id="KW-0998">Cell outer membrane</keyword>